<evidence type="ECO:0000313" key="8">
    <source>
        <dbReference type="Proteomes" id="UP000273270"/>
    </source>
</evidence>
<evidence type="ECO:0000256" key="3">
    <source>
        <dbReference type="ARBA" id="ARBA00023163"/>
    </source>
</evidence>
<dbReference type="OrthoDB" id="769662at2"/>
<dbReference type="Proteomes" id="UP000255224">
    <property type="component" value="Unassembled WGS sequence"/>
</dbReference>
<dbReference type="InterPro" id="IPR002577">
    <property type="entry name" value="HTH_HxlR"/>
</dbReference>
<dbReference type="InterPro" id="IPR036390">
    <property type="entry name" value="WH_DNA-bd_sf"/>
</dbReference>
<evidence type="ECO:0000259" key="4">
    <source>
        <dbReference type="PROSITE" id="PS51118"/>
    </source>
</evidence>
<reference evidence="8" key="2">
    <citation type="submission" date="2018-11" db="EMBL/GenBank/DDBJ databases">
        <title>Proposal to divide the Flavobacteriaceae and reorganize its genera based on Amino Acid Identity values calculated from whole genome sequences.</title>
        <authorList>
            <person name="Nicholson A.C."/>
            <person name="Gulvik C.A."/>
            <person name="Whitney A.M."/>
            <person name="Humrighouse B.W."/>
            <person name="Bell M."/>
            <person name="Holmes B."/>
            <person name="Steigerwalt A.G."/>
            <person name="Villarma A."/>
            <person name="Sheth M."/>
            <person name="Batra D."/>
            <person name="Pryor J."/>
            <person name="Bernardet J.-F."/>
            <person name="Hugo C."/>
            <person name="Kampfer P."/>
            <person name="Newman J."/>
            <person name="McQuiston J.R."/>
        </authorList>
    </citation>
    <scope>NUCLEOTIDE SEQUENCE [LARGE SCALE GENOMIC DNA]</scope>
    <source>
        <strain evidence="8">G0188</strain>
    </source>
</reference>
<gene>
    <name evidence="6" type="primary">ytcD_2</name>
    <name evidence="5" type="ORF">EG346_19050</name>
    <name evidence="6" type="ORF">NCTC13533_02417</name>
</gene>
<keyword evidence="8" id="KW-1185">Reference proteome</keyword>
<proteinExistence type="predicted"/>
<name>A0A376DX77_CHRCU</name>
<dbReference type="EMBL" id="CP033920">
    <property type="protein sequence ID" value="AZA50147.1"/>
    <property type="molecule type" value="Genomic_DNA"/>
</dbReference>
<evidence type="ECO:0000256" key="2">
    <source>
        <dbReference type="ARBA" id="ARBA00023125"/>
    </source>
</evidence>
<dbReference type="SUPFAM" id="SSF46785">
    <property type="entry name" value="Winged helix' DNA-binding domain"/>
    <property type="match status" value="1"/>
</dbReference>
<organism evidence="6 7">
    <name type="scientific">Chryseobacterium carnipullorum</name>
    <dbReference type="NCBI Taxonomy" id="1124835"/>
    <lineage>
        <taxon>Bacteria</taxon>
        <taxon>Pseudomonadati</taxon>
        <taxon>Bacteroidota</taxon>
        <taxon>Flavobacteriia</taxon>
        <taxon>Flavobacteriales</taxon>
        <taxon>Weeksellaceae</taxon>
        <taxon>Chryseobacterium group</taxon>
        <taxon>Chryseobacterium</taxon>
    </lineage>
</organism>
<dbReference type="EMBL" id="UFVQ01000003">
    <property type="protein sequence ID" value="STC97393.1"/>
    <property type="molecule type" value="Genomic_DNA"/>
</dbReference>
<dbReference type="Gene3D" id="1.10.10.10">
    <property type="entry name" value="Winged helix-like DNA-binding domain superfamily/Winged helix DNA-binding domain"/>
    <property type="match status" value="1"/>
</dbReference>
<dbReference type="PANTHER" id="PTHR33204">
    <property type="entry name" value="TRANSCRIPTIONAL REGULATOR, MARR FAMILY"/>
    <property type="match status" value="1"/>
</dbReference>
<dbReference type="PROSITE" id="PS51118">
    <property type="entry name" value="HTH_HXLR"/>
    <property type="match status" value="1"/>
</dbReference>
<dbReference type="RefSeq" id="WP_123880757.1">
    <property type="nucleotide sequence ID" value="NZ_CP033920.1"/>
</dbReference>
<evidence type="ECO:0000313" key="6">
    <source>
        <dbReference type="EMBL" id="STC97393.1"/>
    </source>
</evidence>
<keyword evidence="1" id="KW-0805">Transcription regulation</keyword>
<sequence>MENKEPLCQFKLMASRDALEVIQGKWRIPIIISLTYGKKRFGEIHRDIADISHKMLSQELKSLETNKIITRTLFDTKPLTVEYSLTPLGLSTTKLLDELLNWGIHFRNEVVGK</sequence>
<evidence type="ECO:0000313" key="5">
    <source>
        <dbReference type="EMBL" id="AZA50147.1"/>
    </source>
</evidence>
<dbReference type="GO" id="GO:0003677">
    <property type="term" value="F:DNA binding"/>
    <property type="evidence" value="ECO:0007669"/>
    <property type="project" value="UniProtKB-KW"/>
</dbReference>
<reference evidence="5" key="3">
    <citation type="submission" date="2018-11" db="EMBL/GenBank/DDBJ databases">
        <title>Proposal to divide the Flavobacteriaceae and reorganize its genera based on Amino Acid Identity values calculated from whole genome sequences.</title>
        <authorList>
            <person name="Nicholson A.C."/>
            <person name="Gulvik C.A."/>
            <person name="Whitney A.M."/>
            <person name="Humrighouse B.W."/>
            <person name="Bell M."/>
            <person name="Holmes B."/>
            <person name="Steigerwalt A."/>
            <person name="Villarma A."/>
            <person name="Sheth M."/>
            <person name="Batra D."/>
            <person name="Pryor J."/>
            <person name="Bernardet J.-F."/>
            <person name="Hugo C."/>
            <person name="Kampfer P."/>
            <person name="Newman J."/>
            <person name="Mcquiston J.R."/>
        </authorList>
    </citation>
    <scope>NUCLEOTIDE SEQUENCE [LARGE SCALE GENOMIC DNA]</scope>
    <source>
        <strain evidence="5">G0188</strain>
    </source>
</reference>
<dbReference type="KEGG" id="ccau:EG346_19050"/>
<dbReference type="AlphaFoldDB" id="A0A376DX77"/>
<keyword evidence="2" id="KW-0238">DNA-binding</keyword>
<accession>A0A3G6NJ66</accession>
<dbReference type="Pfam" id="PF01638">
    <property type="entry name" value="HxlR"/>
    <property type="match status" value="1"/>
</dbReference>
<protein>
    <submittedName>
        <fullName evidence="5 6">Transcriptional regulator</fullName>
    </submittedName>
</protein>
<evidence type="ECO:0000313" key="7">
    <source>
        <dbReference type="Proteomes" id="UP000255224"/>
    </source>
</evidence>
<feature type="domain" description="HTH hxlR-type" evidence="4">
    <location>
        <begin position="8"/>
        <end position="111"/>
    </location>
</feature>
<reference evidence="6 7" key="1">
    <citation type="submission" date="2018-06" db="EMBL/GenBank/DDBJ databases">
        <authorList>
            <consortium name="Pathogen Informatics"/>
            <person name="Doyle S."/>
        </authorList>
    </citation>
    <scope>NUCLEOTIDE SEQUENCE [LARGE SCALE GENOMIC DNA]</scope>
    <source>
        <strain evidence="6 7">NCTC13533</strain>
    </source>
</reference>
<evidence type="ECO:0000256" key="1">
    <source>
        <dbReference type="ARBA" id="ARBA00023015"/>
    </source>
</evidence>
<dbReference type="InterPro" id="IPR036388">
    <property type="entry name" value="WH-like_DNA-bd_sf"/>
</dbReference>
<dbReference type="Proteomes" id="UP000273270">
    <property type="component" value="Chromosome"/>
</dbReference>
<accession>A0A376DX77</accession>
<keyword evidence="3" id="KW-0804">Transcription</keyword>